<dbReference type="GO" id="GO:0016747">
    <property type="term" value="F:acyltransferase activity, transferring groups other than amino-acyl groups"/>
    <property type="evidence" value="ECO:0007669"/>
    <property type="project" value="InterPro"/>
</dbReference>
<name>A0A8T4GE04_9EURY</name>
<keyword evidence="1" id="KW-0808">Transferase</keyword>
<dbReference type="EMBL" id="JAGGKQ010000011">
    <property type="protein sequence ID" value="MBP1922714.1"/>
    <property type="molecule type" value="Genomic_DNA"/>
</dbReference>
<comment type="caution">
    <text evidence="4">The sequence shown here is derived from an EMBL/GenBank/DDBJ whole genome shotgun (WGS) entry which is preliminary data.</text>
</comment>
<proteinExistence type="predicted"/>
<gene>
    <name evidence="4" type="ORF">J2751_001728</name>
</gene>
<keyword evidence="5" id="KW-1185">Reference proteome</keyword>
<dbReference type="PANTHER" id="PTHR43420:SF47">
    <property type="entry name" value="N-ACETYLTRANSFERASE DOMAIN-CONTAINING PROTEIN"/>
    <property type="match status" value="1"/>
</dbReference>
<dbReference type="PROSITE" id="PS51186">
    <property type="entry name" value="GNAT"/>
    <property type="match status" value="1"/>
</dbReference>
<dbReference type="Gene3D" id="3.40.630.30">
    <property type="match status" value="1"/>
</dbReference>
<evidence type="ECO:0000259" key="3">
    <source>
        <dbReference type="PROSITE" id="PS51186"/>
    </source>
</evidence>
<feature type="domain" description="N-acetyltransferase" evidence="3">
    <location>
        <begin position="23"/>
        <end position="176"/>
    </location>
</feature>
<dbReference type="SUPFAM" id="SSF55729">
    <property type="entry name" value="Acyl-CoA N-acyltransferases (Nat)"/>
    <property type="match status" value="1"/>
</dbReference>
<evidence type="ECO:0000313" key="5">
    <source>
        <dbReference type="Proteomes" id="UP000823588"/>
    </source>
</evidence>
<protein>
    <submittedName>
        <fullName evidence="4">Ribosomal protein S18 acetylase RimI-like enzyme</fullName>
    </submittedName>
</protein>
<dbReference type="RefSeq" id="WP_209485128.1">
    <property type="nucleotide sequence ID" value="NZ_JAGGKQ010000011.1"/>
</dbReference>
<dbReference type="GO" id="GO:0005840">
    <property type="term" value="C:ribosome"/>
    <property type="evidence" value="ECO:0007669"/>
    <property type="project" value="UniProtKB-KW"/>
</dbReference>
<keyword evidence="4" id="KW-0689">Ribosomal protein</keyword>
<dbReference type="PANTHER" id="PTHR43420">
    <property type="entry name" value="ACETYLTRANSFERASE"/>
    <property type="match status" value="1"/>
</dbReference>
<evidence type="ECO:0000256" key="2">
    <source>
        <dbReference type="ARBA" id="ARBA00023315"/>
    </source>
</evidence>
<dbReference type="InterPro" id="IPR000182">
    <property type="entry name" value="GNAT_dom"/>
</dbReference>
<reference evidence="4" key="1">
    <citation type="submission" date="2021-03" db="EMBL/GenBank/DDBJ databases">
        <title>Genomic Encyclopedia of Type Strains, Phase IV (KMG-IV): sequencing the most valuable type-strain genomes for metagenomic binning, comparative biology and taxonomic classification.</title>
        <authorList>
            <person name="Goeker M."/>
        </authorList>
    </citation>
    <scope>NUCLEOTIDE SEQUENCE</scope>
    <source>
        <strain evidence="4">DSM 23564</strain>
    </source>
</reference>
<dbReference type="CDD" id="cd04301">
    <property type="entry name" value="NAT_SF"/>
    <property type="match status" value="1"/>
</dbReference>
<organism evidence="4 5">
    <name type="scientific">Halorubrum alkaliphilum</name>
    <dbReference type="NCBI Taxonomy" id="261290"/>
    <lineage>
        <taxon>Archaea</taxon>
        <taxon>Methanobacteriati</taxon>
        <taxon>Methanobacteriota</taxon>
        <taxon>Stenosarchaea group</taxon>
        <taxon>Halobacteria</taxon>
        <taxon>Halobacteriales</taxon>
        <taxon>Haloferacaceae</taxon>
        <taxon>Halorubrum</taxon>
    </lineage>
</organism>
<evidence type="ECO:0000313" key="4">
    <source>
        <dbReference type="EMBL" id="MBP1922714.1"/>
    </source>
</evidence>
<dbReference type="OrthoDB" id="125295at2157"/>
<dbReference type="InterPro" id="IPR050680">
    <property type="entry name" value="YpeA/RimI_acetyltransf"/>
</dbReference>
<keyword evidence="4" id="KW-0687">Ribonucleoprotein</keyword>
<keyword evidence="2" id="KW-0012">Acyltransferase</keyword>
<dbReference type="AlphaFoldDB" id="A0A8T4GE04"/>
<dbReference type="InterPro" id="IPR016181">
    <property type="entry name" value="Acyl_CoA_acyltransferase"/>
</dbReference>
<dbReference type="Pfam" id="PF00583">
    <property type="entry name" value="Acetyltransf_1"/>
    <property type="match status" value="1"/>
</dbReference>
<sequence length="176" mass="20183">MEIRRLPVTEAALRRFVAELWLPYHRELAASVDAHALADRPDEELIEENVEFYRERFEAEGNRAWVVVESDGLDPATASPTHPDIELTGHVLTSVDECSPVFDRPDRLVVGDLYVREPYRGSGLADRLIERAAADARDHSCTEMRLDVAVDNDRARAFYEKQGFEPYREQLTREVE</sequence>
<dbReference type="Proteomes" id="UP000823588">
    <property type="component" value="Unassembled WGS sequence"/>
</dbReference>
<evidence type="ECO:0000256" key="1">
    <source>
        <dbReference type="ARBA" id="ARBA00022679"/>
    </source>
</evidence>
<accession>A0A8T4GE04</accession>